<reference evidence="1" key="1">
    <citation type="journal article" date="2021" name="Open Biol.">
        <title>Shared evolutionary footprints suggest mitochondrial oxidative damage underlies multiple complex I losses in fungi.</title>
        <authorList>
            <person name="Schikora-Tamarit M.A."/>
            <person name="Marcet-Houben M."/>
            <person name="Nosek J."/>
            <person name="Gabaldon T."/>
        </authorList>
    </citation>
    <scope>NUCLEOTIDE SEQUENCE</scope>
    <source>
        <strain evidence="1">CBS2887</strain>
    </source>
</reference>
<sequence>MEEDTVLTGDDLDNHKNLNDCQYRIILIFFSSLIQNLDSIPSNSKQCFDNLYNLYLPPRPANLFKMMDLEGRI</sequence>
<dbReference type="EMBL" id="JAEUBG010005584">
    <property type="protein sequence ID" value="KAH3673762.1"/>
    <property type="molecule type" value="Genomic_DNA"/>
</dbReference>
<organism evidence="1 2">
    <name type="scientific">Wickerhamomyces pijperi</name>
    <name type="common">Yeast</name>
    <name type="synonym">Pichia pijperi</name>
    <dbReference type="NCBI Taxonomy" id="599730"/>
    <lineage>
        <taxon>Eukaryota</taxon>
        <taxon>Fungi</taxon>
        <taxon>Dikarya</taxon>
        <taxon>Ascomycota</taxon>
        <taxon>Saccharomycotina</taxon>
        <taxon>Saccharomycetes</taxon>
        <taxon>Phaffomycetales</taxon>
        <taxon>Wickerhamomycetaceae</taxon>
        <taxon>Wickerhamomyces</taxon>
    </lineage>
</organism>
<keyword evidence="2" id="KW-1185">Reference proteome</keyword>
<protein>
    <submittedName>
        <fullName evidence="1">Uncharacterized protein</fullName>
    </submittedName>
</protein>
<accession>A0A9P8PKZ5</accession>
<dbReference type="AlphaFoldDB" id="A0A9P8PKZ5"/>
<dbReference type="Proteomes" id="UP000774326">
    <property type="component" value="Unassembled WGS sequence"/>
</dbReference>
<evidence type="ECO:0000313" key="2">
    <source>
        <dbReference type="Proteomes" id="UP000774326"/>
    </source>
</evidence>
<comment type="caution">
    <text evidence="1">The sequence shown here is derived from an EMBL/GenBank/DDBJ whole genome shotgun (WGS) entry which is preliminary data.</text>
</comment>
<reference evidence="1" key="2">
    <citation type="submission" date="2021-01" db="EMBL/GenBank/DDBJ databases">
        <authorList>
            <person name="Schikora-Tamarit M.A."/>
        </authorList>
    </citation>
    <scope>NUCLEOTIDE SEQUENCE</scope>
    <source>
        <strain evidence="1">CBS2887</strain>
    </source>
</reference>
<proteinExistence type="predicted"/>
<evidence type="ECO:0000313" key="1">
    <source>
        <dbReference type="EMBL" id="KAH3673762.1"/>
    </source>
</evidence>
<name>A0A9P8PKZ5_WICPI</name>
<gene>
    <name evidence="1" type="ORF">WICPIJ_009673</name>
</gene>